<dbReference type="AlphaFoldDB" id="A0AAD4TBE5"/>
<keyword evidence="4" id="KW-1185">Reference proteome</keyword>
<feature type="region of interest" description="Disordered" evidence="2">
    <location>
        <begin position="455"/>
        <end position="512"/>
    </location>
</feature>
<feature type="compositionally biased region" description="Basic residues" evidence="2">
    <location>
        <begin position="245"/>
        <end position="257"/>
    </location>
</feature>
<evidence type="ECO:0000256" key="1">
    <source>
        <dbReference type="SAM" id="Coils"/>
    </source>
</evidence>
<evidence type="ECO:0000256" key="2">
    <source>
        <dbReference type="SAM" id="MobiDB-lite"/>
    </source>
</evidence>
<organism evidence="3 4">
    <name type="scientific">Papaver atlanticum</name>
    <dbReference type="NCBI Taxonomy" id="357466"/>
    <lineage>
        <taxon>Eukaryota</taxon>
        <taxon>Viridiplantae</taxon>
        <taxon>Streptophyta</taxon>
        <taxon>Embryophyta</taxon>
        <taxon>Tracheophyta</taxon>
        <taxon>Spermatophyta</taxon>
        <taxon>Magnoliopsida</taxon>
        <taxon>Ranunculales</taxon>
        <taxon>Papaveraceae</taxon>
        <taxon>Papaveroideae</taxon>
        <taxon>Papaver</taxon>
    </lineage>
</organism>
<dbReference type="Proteomes" id="UP001202328">
    <property type="component" value="Unassembled WGS sequence"/>
</dbReference>
<feature type="compositionally biased region" description="Basic residues" evidence="2">
    <location>
        <begin position="486"/>
        <end position="499"/>
    </location>
</feature>
<feature type="compositionally biased region" description="Basic and acidic residues" evidence="2">
    <location>
        <begin position="337"/>
        <end position="349"/>
    </location>
</feature>
<feature type="coiled-coil region" evidence="1">
    <location>
        <begin position="78"/>
        <end position="108"/>
    </location>
</feature>
<evidence type="ECO:0000313" key="3">
    <source>
        <dbReference type="EMBL" id="KAI3953076.1"/>
    </source>
</evidence>
<feature type="coiled-coil region" evidence="1">
    <location>
        <begin position="797"/>
        <end position="847"/>
    </location>
</feature>
<keyword evidence="1" id="KW-0175">Coiled coil</keyword>
<comment type="caution">
    <text evidence="3">The sequence shown here is derived from an EMBL/GenBank/DDBJ whole genome shotgun (WGS) entry which is preliminary data.</text>
</comment>
<sequence>IYKQALNKHVMDEGVQGSVLKNEEEEEEIAVVPLDEKVLDDSHVSVLQKKVGLDAVEESMKAIWPKKVMKESKKKKVMKKVKKKVEELEDVQVSAKKKEKDKAKKEEEMAVVCMAGKELEDSELIVLKREVGIDKVQVSKKAKGPKEAFKKKLKKKVAEVQDSGAIKYVAEAPGLLQESYSRVMENLQSEEVAVCPERDAESVAPLPKVAKVVDKSQAVKPKKKASSSALVEQEEELKKIEETKKVKKPRKVLKKPKKEVEDGQGSVVKKEEEDESKEEEEIVTVPIIGKILEDSHSSVLKRKLVLDTVEELKKVKRAKKLLKKSKKKVEEEQCSGAKKEEHEKSKEQDGVVAVSMVEKVLEDSQASVLECKVSLDEVDESKKAKKIKKASKKQEQKANEVQGSAAIKYDVEVPQLLQESDSRFMKDSQSEEVVFCPERNAESVAALLKVAKVVDKSQGGKPKKKASSSHLVEQEEELKKIEETKKAKKLKKLSKKAKKKVEDVHGSVAKQAEEDKSEEVVVAVPITEKILEDSHSNLLKRKLILDTVEETKKVKRAKKLLKKSKKKVVEEQCSAAKKEEHDKCKEEDEVAVVSMDLKVLEDSQASALKSKVSLDEVEESKKAEKVKKVLKKREKKANEEQGGATIKYDVEVPELLQASNRPFTEDSQNEEVTFCPERATECVAGLLKVAKMVVKSQAGKPNKKASSSDLVKQEEELWEDEGSKKAKKRKKDLKKIKKIVEVPGSAPELLQESDTGVMKDSQSEEVAFSPEKDAESVAALLKVAKVVDKSQGGKPKKKASLSDLVEQEEELKKIEETKKAKKLKKVLRKAKKKVEAVQGSVAKKEEEDKSEEVVVAVPIVNKILKDSLSSVLKRKLVLDTVEETNKVKRAKKLLKKSKKKVKVEQCSGAKKEEHDKSKEEDEVAAVSMVEKVLEDSQGSVLKSKVSLDEDSAAIKCDVEVLELLQVVIFWCLATSII</sequence>
<feature type="region of interest" description="Disordered" evidence="2">
    <location>
        <begin position="323"/>
        <end position="349"/>
    </location>
</feature>
<reference evidence="3" key="1">
    <citation type="submission" date="2022-04" db="EMBL/GenBank/DDBJ databases">
        <title>A functionally conserved STORR gene fusion in Papaver species that diverged 16.8 million years ago.</title>
        <authorList>
            <person name="Catania T."/>
        </authorList>
    </citation>
    <scope>NUCLEOTIDE SEQUENCE</scope>
    <source>
        <strain evidence="3">S-188037</strain>
    </source>
</reference>
<accession>A0AAD4TBE5</accession>
<proteinExistence type="predicted"/>
<gene>
    <name evidence="3" type="ORF">MKW98_020271</name>
</gene>
<feature type="region of interest" description="Disordered" evidence="2">
    <location>
        <begin position="382"/>
        <end position="401"/>
    </location>
</feature>
<dbReference type="EMBL" id="JAJJMB010002072">
    <property type="protein sequence ID" value="KAI3953076.1"/>
    <property type="molecule type" value="Genomic_DNA"/>
</dbReference>
<feature type="non-terminal residue" evidence="3">
    <location>
        <position position="1"/>
    </location>
</feature>
<name>A0AAD4TBE5_9MAGN</name>
<feature type="region of interest" description="Disordered" evidence="2">
    <location>
        <begin position="696"/>
        <end position="730"/>
    </location>
</feature>
<feature type="region of interest" description="Disordered" evidence="2">
    <location>
        <begin position="215"/>
        <end position="280"/>
    </location>
</feature>
<evidence type="ECO:0000313" key="4">
    <source>
        <dbReference type="Proteomes" id="UP001202328"/>
    </source>
</evidence>
<protein>
    <submittedName>
        <fullName evidence="3">Uncharacterized protein</fullName>
    </submittedName>
</protein>
<feature type="region of interest" description="Disordered" evidence="2">
    <location>
        <begin position="747"/>
        <end position="770"/>
    </location>
</feature>